<dbReference type="Gene3D" id="3.90.870.50">
    <property type="match status" value="1"/>
</dbReference>
<dbReference type="GO" id="GO:0016874">
    <property type="term" value="F:ligase activity"/>
    <property type="evidence" value="ECO:0007669"/>
    <property type="project" value="UniProtKB-UniRule"/>
</dbReference>
<dbReference type="InterPro" id="IPR006070">
    <property type="entry name" value="Sua5-like_dom"/>
</dbReference>
<evidence type="ECO:0000256" key="4">
    <source>
        <dbReference type="ARBA" id="ARBA00022723"/>
    </source>
</evidence>
<protein>
    <recommendedName>
        <fullName evidence="8">Carbamoyltransferase</fullName>
        <ecNumber evidence="8">6.2.-.-</ecNumber>
    </recommendedName>
</protein>
<evidence type="ECO:0000256" key="10">
    <source>
        <dbReference type="SAM" id="MobiDB-lite"/>
    </source>
</evidence>
<evidence type="ECO:0000256" key="6">
    <source>
        <dbReference type="ARBA" id="ARBA00022833"/>
    </source>
</evidence>
<keyword evidence="3" id="KW-0436">Ligase</keyword>
<evidence type="ECO:0000313" key="14">
    <source>
        <dbReference type="Proteomes" id="UP000317835"/>
    </source>
</evidence>
<dbReference type="PIRSF" id="PIRSF006256">
    <property type="entry name" value="CMPcnvr_hdrg_mat"/>
    <property type="match status" value="1"/>
</dbReference>
<keyword evidence="4" id="KW-0479">Metal-binding</keyword>
<dbReference type="RefSeq" id="WP_145270934.1">
    <property type="nucleotide sequence ID" value="NZ_CP036426.1"/>
</dbReference>
<dbReference type="Gene3D" id="3.30.110.120">
    <property type="match status" value="1"/>
</dbReference>
<dbReference type="SUPFAM" id="SSF54975">
    <property type="entry name" value="Acylphosphatase/BLUF domain-like"/>
    <property type="match status" value="1"/>
</dbReference>
<evidence type="ECO:0000259" key="12">
    <source>
        <dbReference type="PROSITE" id="PS51163"/>
    </source>
</evidence>
<evidence type="ECO:0000256" key="1">
    <source>
        <dbReference type="ARBA" id="ARBA00004711"/>
    </source>
</evidence>
<dbReference type="PROSITE" id="PS51160">
    <property type="entry name" value="ACYLPHOSPHATASE_3"/>
    <property type="match status" value="1"/>
</dbReference>
<dbReference type="Gene3D" id="3.30.420.360">
    <property type="match status" value="1"/>
</dbReference>
<evidence type="ECO:0000313" key="13">
    <source>
        <dbReference type="EMBL" id="QDV35376.1"/>
    </source>
</evidence>
<evidence type="ECO:0000256" key="9">
    <source>
        <dbReference type="PROSITE-ProRule" id="PRU00520"/>
    </source>
</evidence>
<dbReference type="AlphaFoldDB" id="A0A518H3F7"/>
<proteinExistence type="inferred from homology"/>
<dbReference type="Pfam" id="PF07503">
    <property type="entry name" value="zf-HYPF"/>
    <property type="match status" value="2"/>
</dbReference>
<comment type="pathway">
    <text evidence="1">Protein modification; [NiFe] hydrogenase maturation.</text>
</comment>
<dbReference type="InterPro" id="IPR041440">
    <property type="entry name" value="HypF_C"/>
</dbReference>
<evidence type="ECO:0000259" key="11">
    <source>
        <dbReference type="PROSITE" id="PS51160"/>
    </source>
</evidence>
<keyword evidence="9" id="KW-0378">Hydrolase</keyword>
<evidence type="ECO:0000256" key="5">
    <source>
        <dbReference type="ARBA" id="ARBA00022771"/>
    </source>
</evidence>
<evidence type="ECO:0000256" key="8">
    <source>
        <dbReference type="PIRNR" id="PIRNR006256"/>
    </source>
</evidence>
<feature type="active site" evidence="9">
    <location>
        <position position="18"/>
    </location>
</feature>
<dbReference type="InterPro" id="IPR017968">
    <property type="entry name" value="Acylphosphatase_CS"/>
</dbReference>
<dbReference type="KEGG" id="tpla:ElP_32790"/>
<dbReference type="GO" id="GO:0051604">
    <property type="term" value="P:protein maturation"/>
    <property type="evidence" value="ECO:0007669"/>
    <property type="project" value="TreeGrafter"/>
</dbReference>
<dbReference type="InterPro" id="IPR051060">
    <property type="entry name" value="Carbamoyltrans_HypF-like"/>
</dbReference>
<dbReference type="InterPro" id="IPR017945">
    <property type="entry name" value="DHBP_synth_RibB-like_a/b_dom"/>
</dbReference>
<dbReference type="PANTHER" id="PTHR42959:SF1">
    <property type="entry name" value="CARBAMOYLTRANSFERASE HYPF"/>
    <property type="match status" value="1"/>
</dbReference>
<evidence type="ECO:0000256" key="7">
    <source>
        <dbReference type="ARBA" id="ARBA00048220"/>
    </source>
</evidence>
<dbReference type="InterPro" id="IPR001792">
    <property type="entry name" value="Acylphosphatase-like_dom"/>
</dbReference>
<dbReference type="GO" id="GO:0008270">
    <property type="term" value="F:zinc ion binding"/>
    <property type="evidence" value="ECO:0007669"/>
    <property type="project" value="UniProtKB-KW"/>
</dbReference>
<dbReference type="EC" id="6.2.-.-" evidence="8"/>
<keyword evidence="5" id="KW-0863">Zinc-finger</keyword>
<keyword evidence="13" id="KW-0808">Transferase</keyword>
<dbReference type="GO" id="GO:0003998">
    <property type="term" value="F:acylphosphatase activity"/>
    <property type="evidence" value="ECO:0007669"/>
    <property type="project" value="UniProtKB-EC"/>
</dbReference>
<dbReference type="InterPro" id="IPR004421">
    <property type="entry name" value="Carbamoyltransferase_HypF"/>
</dbReference>
<dbReference type="Pfam" id="PF00708">
    <property type="entry name" value="Acylphosphatase"/>
    <property type="match status" value="1"/>
</dbReference>
<dbReference type="PANTHER" id="PTHR42959">
    <property type="entry name" value="CARBAMOYLTRANSFERASE"/>
    <property type="match status" value="1"/>
</dbReference>
<name>A0A518H3F7_9BACT</name>
<keyword evidence="6" id="KW-0862">Zinc</keyword>
<dbReference type="EMBL" id="CP036426">
    <property type="protein sequence ID" value="QDV35376.1"/>
    <property type="molecule type" value="Genomic_DNA"/>
</dbReference>
<dbReference type="UniPathway" id="UPA00335"/>
<dbReference type="Proteomes" id="UP000317835">
    <property type="component" value="Chromosome"/>
</dbReference>
<feature type="domain" description="YrdC-like" evidence="12">
    <location>
        <begin position="199"/>
        <end position="386"/>
    </location>
</feature>
<reference evidence="13 14" key="1">
    <citation type="submission" date="2019-02" db="EMBL/GenBank/DDBJ databases">
        <title>Deep-cultivation of Planctomycetes and their phenomic and genomic characterization uncovers novel biology.</title>
        <authorList>
            <person name="Wiegand S."/>
            <person name="Jogler M."/>
            <person name="Boedeker C."/>
            <person name="Pinto D."/>
            <person name="Vollmers J."/>
            <person name="Rivas-Marin E."/>
            <person name="Kohn T."/>
            <person name="Peeters S.H."/>
            <person name="Heuer A."/>
            <person name="Rast P."/>
            <person name="Oberbeckmann S."/>
            <person name="Bunk B."/>
            <person name="Jeske O."/>
            <person name="Meyerdierks A."/>
            <person name="Storesund J.E."/>
            <person name="Kallscheuer N."/>
            <person name="Luecker S."/>
            <person name="Lage O.M."/>
            <person name="Pohl T."/>
            <person name="Merkel B.J."/>
            <person name="Hornburger P."/>
            <person name="Mueller R.-W."/>
            <person name="Bruemmer F."/>
            <person name="Labrenz M."/>
            <person name="Spormann A.M."/>
            <person name="Op den Camp H."/>
            <person name="Overmann J."/>
            <person name="Amann R."/>
            <person name="Jetten M.S.M."/>
            <person name="Mascher T."/>
            <person name="Medema M.H."/>
            <person name="Devos D.P."/>
            <person name="Kaster A.-K."/>
            <person name="Ovreas L."/>
            <person name="Rohde M."/>
            <person name="Galperin M.Y."/>
            <person name="Jogler C."/>
        </authorList>
    </citation>
    <scope>NUCLEOTIDE SEQUENCE [LARGE SCALE GENOMIC DNA]</scope>
    <source>
        <strain evidence="13 14">ElP</strain>
    </source>
</reference>
<keyword evidence="14" id="KW-1185">Reference proteome</keyword>
<gene>
    <name evidence="13" type="primary">hypF</name>
    <name evidence="13" type="ORF">ElP_32790</name>
</gene>
<feature type="region of interest" description="Disordered" evidence="10">
    <location>
        <begin position="760"/>
        <end position="785"/>
    </location>
</feature>
<dbReference type="PROSITE" id="PS51163">
    <property type="entry name" value="YRDC"/>
    <property type="match status" value="1"/>
</dbReference>
<dbReference type="OrthoDB" id="9808093at2"/>
<feature type="domain" description="Acylphosphatase-like" evidence="11">
    <location>
        <begin position="3"/>
        <end position="89"/>
    </location>
</feature>
<comment type="similarity">
    <text evidence="2 8">Belongs to the carbamoyltransferase HypF family.</text>
</comment>
<evidence type="ECO:0000256" key="3">
    <source>
        <dbReference type="ARBA" id="ARBA00022598"/>
    </source>
</evidence>
<dbReference type="NCBIfam" id="TIGR00143">
    <property type="entry name" value="hypF"/>
    <property type="match status" value="1"/>
</dbReference>
<dbReference type="GO" id="GO:0016743">
    <property type="term" value="F:carboxyl- or carbamoyltransferase activity"/>
    <property type="evidence" value="ECO:0007669"/>
    <property type="project" value="UniProtKB-UniRule"/>
</dbReference>
<dbReference type="SUPFAM" id="SSF55821">
    <property type="entry name" value="YrdC/RibB"/>
    <property type="match status" value="1"/>
</dbReference>
<dbReference type="Pfam" id="PF17788">
    <property type="entry name" value="HypF_C"/>
    <property type="match status" value="1"/>
</dbReference>
<dbReference type="InterPro" id="IPR036046">
    <property type="entry name" value="Acylphosphatase-like_dom_sf"/>
</dbReference>
<comment type="catalytic activity">
    <reaction evidence="7">
        <text>C-terminal L-cysteinyl-[HypE protein] + carbamoyl phosphate + ATP + H2O = C-terminal S-carboxamide-L-cysteinyl-[HypE protein] + AMP + phosphate + diphosphate + H(+)</text>
        <dbReference type="Rhea" id="RHEA:55636"/>
        <dbReference type="Rhea" id="RHEA-COMP:14247"/>
        <dbReference type="Rhea" id="RHEA-COMP:14392"/>
        <dbReference type="ChEBI" id="CHEBI:15377"/>
        <dbReference type="ChEBI" id="CHEBI:15378"/>
        <dbReference type="ChEBI" id="CHEBI:30616"/>
        <dbReference type="ChEBI" id="CHEBI:33019"/>
        <dbReference type="ChEBI" id="CHEBI:43474"/>
        <dbReference type="ChEBI" id="CHEBI:58228"/>
        <dbReference type="ChEBI" id="CHEBI:76913"/>
        <dbReference type="ChEBI" id="CHEBI:139126"/>
        <dbReference type="ChEBI" id="CHEBI:456215"/>
    </reaction>
</comment>
<dbReference type="PROSITE" id="PS00150">
    <property type="entry name" value="ACYLPHOSPHATASE_1"/>
    <property type="match status" value="1"/>
</dbReference>
<dbReference type="FunFam" id="3.30.420.40:FF:000124">
    <property type="entry name" value="Carbamoyltransferase HypF"/>
    <property type="match status" value="1"/>
</dbReference>
<dbReference type="InterPro" id="IPR011125">
    <property type="entry name" value="Znf_HypF"/>
</dbReference>
<dbReference type="InterPro" id="IPR055128">
    <property type="entry name" value="HypF_C_2"/>
</dbReference>
<accession>A0A518H3F7</accession>
<organism evidence="13 14">
    <name type="scientific">Tautonia plasticadhaerens</name>
    <dbReference type="NCBI Taxonomy" id="2527974"/>
    <lineage>
        <taxon>Bacteria</taxon>
        <taxon>Pseudomonadati</taxon>
        <taxon>Planctomycetota</taxon>
        <taxon>Planctomycetia</taxon>
        <taxon>Isosphaerales</taxon>
        <taxon>Isosphaeraceae</taxon>
        <taxon>Tautonia</taxon>
    </lineage>
</organism>
<dbReference type="GO" id="GO:0003725">
    <property type="term" value="F:double-stranded RNA binding"/>
    <property type="evidence" value="ECO:0007669"/>
    <property type="project" value="InterPro"/>
</dbReference>
<evidence type="ECO:0000256" key="2">
    <source>
        <dbReference type="ARBA" id="ARBA00008097"/>
    </source>
</evidence>
<dbReference type="Gene3D" id="3.30.420.40">
    <property type="match status" value="1"/>
</dbReference>
<feature type="active site" evidence="9">
    <location>
        <position position="36"/>
    </location>
</feature>
<sequence>MDRRAIEIIGIVQGVGFRPFVHELATGLGLSGFVKNRAGGVRIEVEGDPRSLDRFLAELTSRPPSPARIEGVRWARRPPRGEPGFRIEPSAGDAAGPIFLAPDVATCDDCLRELFDPRDRRHRYPFLNCAHCGPRLTIIRETPYDRERTTMAAFAMCLDCRSEYEDPRDRRFHAQPIACPACGPRLRLLGGDGRAIESGDPLSDAASALGRGRIVAVKGLGGYHLCCLAGDEGAVAELRRRKHRDEKPLAVMVRDLRWARALGEFDEEERALLASPCRPIVLLRRRPGAPVAVGVSPGGNPRLGVMLPYTPLHHLLMLEVAGAPLVMTSGNPSDEPIAYDDLDAARRLAGIADLILTHDRPIHLRCDDSVSRVVDGAESPIRRSRGSTPLPIDLPVPCPRPTLALGGQLKATFALGRGRHAFLSHHLGDLDRYEAYRAYAEAIGHYERLLAIRPALIVHDLHPDYASTGYARGRPAELPRLAVQHHHAHMASCMAEHGLDEPVLGVTFDGSGYGLDGATWGGEILVGGYLGFRRAAHLRYVAMPGGDRATLEPWRMAASYLADAGVGSSAIRLRASPAELAVVRTMIERRFRSPPTSSVGRLFDAVAALAGLRPRVSYEGQAAMELEWLATGVAADAAYPFEIQQVQGDGPPGAPLQIDHRPLIAEVAAEAGRGRAPAVIARRFHSTLVEMVAEVCLRLRGESGPAKVVLSGGVFLNALLAREITGRLTREEFRVYRHRKVPPNDGGLSLGQLAIGAARDRSHGPGPDAWPITGPAVEWGGPGRS</sequence>
<dbReference type="Pfam" id="PF22521">
    <property type="entry name" value="HypF_C_2"/>
    <property type="match status" value="1"/>
</dbReference>
<comment type="catalytic activity">
    <reaction evidence="9">
        <text>an acyl phosphate + H2O = a carboxylate + phosphate + H(+)</text>
        <dbReference type="Rhea" id="RHEA:14965"/>
        <dbReference type="ChEBI" id="CHEBI:15377"/>
        <dbReference type="ChEBI" id="CHEBI:15378"/>
        <dbReference type="ChEBI" id="CHEBI:29067"/>
        <dbReference type="ChEBI" id="CHEBI:43474"/>
        <dbReference type="ChEBI" id="CHEBI:59918"/>
        <dbReference type="EC" id="3.6.1.7"/>
    </reaction>
</comment>
<dbReference type="Pfam" id="PF01300">
    <property type="entry name" value="Sua5_yciO_yrdC"/>
    <property type="match status" value="1"/>
</dbReference>